<keyword evidence="10" id="KW-1185">Reference proteome</keyword>
<dbReference type="EMBL" id="JAULSU010000001">
    <property type="protein sequence ID" value="KAK0632855.1"/>
    <property type="molecule type" value="Genomic_DNA"/>
</dbReference>
<feature type="compositionally biased region" description="Basic and acidic residues" evidence="8">
    <location>
        <begin position="190"/>
        <end position="199"/>
    </location>
</feature>
<comment type="similarity">
    <text evidence="6">Belongs to the WD repeat UTP18 family.</text>
</comment>
<dbReference type="GO" id="GO:0032040">
    <property type="term" value="C:small-subunit processome"/>
    <property type="evidence" value="ECO:0007669"/>
    <property type="project" value="TreeGrafter"/>
</dbReference>
<dbReference type="InterPro" id="IPR015943">
    <property type="entry name" value="WD40/YVTN_repeat-like_dom_sf"/>
</dbReference>
<gene>
    <name evidence="9" type="ORF">B0T14DRAFT_505279</name>
</gene>
<dbReference type="SMART" id="SM00320">
    <property type="entry name" value="WD40"/>
    <property type="match status" value="5"/>
</dbReference>
<keyword evidence="2" id="KW-0698">rRNA processing</keyword>
<feature type="region of interest" description="Disordered" evidence="8">
    <location>
        <begin position="1"/>
        <end position="56"/>
    </location>
</feature>
<keyword evidence="5" id="KW-0539">Nucleus</keyword>
<accession>A0AA40CC89</accession>
<evidence type="ECO:0000256" key="1">
    <source>
        <dbReference type="ARBA" id="ARBA00004604"/>
    </source>
</evidence>
<comment type="caution">
    <text evidence="9">The sequence shown here is derived from an EMBL/GenBank/DDBJ whole genome shotgun (WGS) entry which is preliminary data.</text>
</comment>
<feature type="compositionally biased region" description="Acidic residues" evidence="8">
    <location>
        <begin position="217"/>
        <end position="231"/>
    </location>
</feature>
<feature type="region of interest" description="Disordered" evidence="8">
    <location>
        <begin position="117"/>
        <end position="144"/>
    </location>
</feature>
<dbReference type="PROSITE" id="PS50082">
    <property type="entry name" value="WD_REPEATS_2"/>
    <property type="match status" value="1"/>
</dbReference>
<comment type="subcellular location">
    <subcellularLocation>
        <location evidence="1">Nucleus</location>
        <location evidence="1">Nucleolus</location>
    </subcellularLocation>
</comment>
<evidence type="ECO:0000313" key="10">
    <source>
        <dbReference type="Proteomes" id="UP001175000"/>
    </source>
</evidence>
<dbReference type="InterPro" id="IPR045161">
    <property type="entry name" value="Utp18"/>
</dbReference>
<reference evidence="9" key="1">
    <citation type="submission" date="2023-06" db="EMBL/GenBank/DDBJ databases">
        <title>Genome-scale phylogeny and comparative genomics of the fungal order Sordariales.</title>
        <authorList>
            <consortium name="Lawrence Berkeley National Laboratory"/>
            <person name="Hensen N."/>
            <person name="Bonometti L."/>
            <person name="Westerberg I."/>
            <person name="Brannstrom I.O."/>
            <person name="Guillou S."/>
            <person name="Cros-Aarteil S."/>
            <person name="Calhoun S."/>
            <person name="Haridas S."/>
            <person name="Kuo A."/>
            <person name="Mondo S."/>
            <person name="Pangilinan J."/>
            <person name="Riley R."/>
            <person name="Labutti K."/>
            <person name="Andreopoulos B."/>
            <person name="Lipzen A."/>
            <person name="Chen C."/>
            <person name="Yanf M."/>
            <person name="Daum C."/>
            <person name="Ng V."/>
            <person name="Clum A."/>
            <person name="Steindorff A."/>
            <person name="Ohm R."/>
            <person name="Martin F."/>
            <person name="Silar P."/>
            <person name="Natvig D."/>
            <person name="Lalanne C."/>
            <person name="Gautier V."/>
            <person name="Ament-Velasquez S.L."/>
            <person name="Kruys A."/>
            <person name="Hutchinson M.I."/>
            <person name="Powell A.J."/>
            <person name="Barry K."/>
            <person name="Miller A.N."/>
            <person name="Grigoriev I.V."/>
            <person name="Debuchy R."/>
            <person name="Gladieux P."/>
            <person name="Thoren M.H."/>
            <person name="Johannesson H."/>
        </authorList>
    </citation>
    <scope>NUCLEOTIDE SEQUENCE</scope>
    <source>
        <strain evidence="9">CBS 606.72</strain>
    </source>
</reference>
<dbReference type="Pfam" id="PF00400">
    <property type="entry name" value="WD40"/>
    <property type="match status" value="1"/>
</dbReference>
<dbReference type="InterPro" id="IPR036322">
    <property type="entry name" value="WD40_repeat_dom_sf"/>
</dbReference>
<feature type="compositionally biased region" description="Basic and acidic residues" evidence="8">
    <location>
        <begin position="512"/>
        <end position="528"/>
    </location>
</feature>
<proteinExistence type="inferred from homology"/>
<dbReference type="AlphaFoldDB" id="A0AA40CC89"/>
<evidence type="ECO:0000256" key="4">
    <source>
        <dbReference type="ARBA" id="ARBA00022737"/>
    </source>
</evidence>
<keyword evidence="3 7" id="KW-0853">WD repeat</keyword>
<dbReference type="GO" id="GO:0006364">
    <property type="term" value="P:rRNA processing"/>
    <property type="evidence" value="ECO:0007669"/>
    <property type="project" value="UniProtKB-KW"/>
</dbReference>
<evidence type="ECO:0000256" key="7">
    <source>
        <dbReference type="PROSITE-ProRule" id="PRU00221"/>
    </source>
</evidence>
<feature type="region of interest" description="Disordered" evidence="8">
    <location>
        <begin position="507"/>
        <end position="528"/>
    </location>
</feature>
<dbReference type="InterPro" id="IPR001680">
    <property type="entry name" value="WD40_rpt"/>
</dbReference>
<dbReference type="SUPFAM" id="SSF50978">
    <property type="entry name" value="WD40 repeat-like"/>
    <property type="match status" value="1"/>
</dbReference>
<protein>
    <submittedName>
        <fullName evidence="9">WD40-repeat-containing domain protein</fullName>
    </submittedName>
</protein>
<dbReference type="Proteomes" id="UP001175000">
    <property type="component" value="Unassembled WGS sequence"/>
</dbReference>
<evidence type="ECO:0000313" key="9">
    <source>
        <dbReference type="EMBL" id="KAK0632855.1"/>
    </source>
</evidence>
<sequence>MSSRHQEASNSSSESFRGLDDEDNVSVDMQSEDDHVDVKLDTALSSDEKDSDEEDLERFVLGDKASFRDQLFRDDLLDADSTALVKGGQDAEQTGTGKEGIDDAALFMLDTGKAAGGEALDQLPNAGEAGEERDAPAWEDSDDERLTISLASATRLRKLRTTETDDLVSGTEYARRLRQQYLRLYPLPEWAKDGTEGGKHTKSRRRRSSAAYGDSSDASEEDSDEDEDEAPDSAAPLESFLRDANSFNGAGARKRRKLRPETIDIQRTRDIPDSHKAPVSSLTFHPRHPILLSSSTSSIMYLHQFDPAAHPTPNPSLASVQVKQTDLRRTAFVGQAGDEIIFAGRRRYFHSWNLSTGIVRRISQIQGHQKEHRTMEHFRLSPCGRYMALAASSRKGGGLVNILNVSTMQWIAQARLNGRHGVADFAWWRSGDGLTIAGRDGQVTEWSMLTKRTIGVWRDEGSIGGTVLALGGRNGPAALGGDRWVAVGSTSGILNIYDRNNMVAGASSMAKESGEESSGDKEEEKTELQKLPEPTRVFEQLTTPITVVTFSPGGQLMAFGSQHKKDALRLVHLPSCTVYRNWPTEQTPLGRVTTVAFSAQSEVLAVGNDAGKIRMWEIRD</sequence>
<dbReference type="PANTHER" id="PTHR18359">
    <property type="entry name" value="WD-REPEAT PROTEIN-RELATED"/>
    <property type="match status" value="1"/>
</dbReference>
<feature type="region of interest" description="Disordered" evidence="8">
    <location>
        <begin position="190"/>
        <end position="265"/>
    </location>
</feature>
<keyword evidence="4" id="KW-0677">Repeat</keyword>
<feature type="compositionally biased region" description="Acidic residues" evidence="8">
    <location>
        <begin position="20"/>
        <end position="31"/>
    </location>
</feature>
<dbReference type="PANTHER" id="PTHR18359:SF0">
    <property type="entry name" value="U3 SMALL NUCLEOLAR RNA-ASSOCIATED PROTEIN 18 HOMOLOG"/>
    <property type="match status" value="1"/>
</dbReference>
<evidence type="ECO:0000256" key="2">
    <source>
        <dbReference type="ARBA" id="ARBA00022552"/>
    </source>
</evidence>
<dbReference type="PROSITE" id="PS50294">
    <property type="entry name" value="WD_REPEATS_REGION"/>
    <property type="match status" value="1"/>
</dbReference>
<organism evidence="9 10">
    <name type="scientific">Immersiella caudata</name>
    <dbReference type="NCBI Taxonomy" id="314043"/>
    <lineage>
        <taxon>Eukaryota</taxon>
        <taxon>Fungi</taxon>
        <taxon>Dikarya</taxon>
        <taxon>Ascomycota</taxon>
        <taxon>Pezizomycotina</taxon>
        <taxon>Sordariomycetes</taxon>
        <taxon>Sordariomycetidae</taxon>
        <taxon>Sordariales</taxon>
        <taxon>Lasiosphaeriaceae</taxon>
        <taxon>Immersiella</taxon>
    </lineage>
</organism>
<feature type="repeat" description="WD" evidence="7">
    <location>
        <begin position="592"/>
        <end position="620"/>
    </location>
</feature>
<dbReference type="Gene3D" id="2.130.10.10">
    <property type="entry name" value="YVTN repeat-like/Quinoprotein amine dehydrogenase"/>
    <property type="match status" value="1"/>
</dbReference>
<evidence type="ECO:0000256" key="8">
    <source>
        <dbReference type="SAM" id="MobiDB-lite"/>
    </source>
</evidence>
<name>A0AA40CC89_9PEZI</name>
<evidence type="ECO:0000256" key="6">
    <source>
        <dbReference type="ARBA" id="ARBA00025767"/>
    </source>
</evidence>
<evidence type="ECO:0000256" key="3">
    <source>
        <dbReference type="ARBA" id="ARBA00022574"/>
    </source>
</evidence>
<dbReference type="FunFam" id="2.130.10.10:FF:000549">
    <property type="entry name" value="Small nucleolar ribonucleoprotein complex subunit"/>
    <property type="match status" value="1"/>
</dbReference>
<evidence type="ECO:0000256" key="5">
    <source>
        <dbReference type="ARBA" id="ARBA00023242"/>
    </source>
</evidence>
<dbReference type="GO" id="GO:0034388">
    <property type="term" value="C:Pwp2p-containing subcomplex of 90S preribosome"/>
    <property type="evidence" value="ECO:0007669"/>
    <property type="project" value="TreeGrafter"/>
</dbReference>